<proteinExistence type="predicted"/>
<protein>
    <submittedName>
        <fullName evidence="1">Uncharacterized protein</fullName>
    </submittedName>
</protein>
<evidence type="ECO:0000313" key="1">
    <source>
        <dbReference type="EMBL" id="MBG6084401.1"/>
    </source>
</evidence>
<sequence>MRQDLATATSHLETATGRGASNIHGVENYLRDGETVYAVALVGIFNSHAVAVVTDTRLFITTSNVISLPIVRTTLNATQSQDVVHTVIGHAGASYEISFYSTAYGQWIDGFIRAKNGQEPRGKFEPLQVEQKLDTPDTLAGQSHDKQAPGKGHNNPALGCLGILAVIVLGAFLFSSCDEGGSTPSPNTREAERMCEESISGALRAPSTASYSHRVQTHSTNANDYRILVDVDAQNGFGAMVRETYSCKLLWHPSTRSWDLTSVTQQPF</sequence>
<name>A0A931DBJ8_9MICC</name>
<dbReference type="Proteomes" id="UP000625033">
    <property type="component" value="Unassembled WGS sequence"/>
</dbReference>
<organism evidence="1 2">
    <name type="scientific">Zhihengliuella flava</name>
    <dbReference type="NCBI Taxonomy" id="1285193"/>
    <lineage>
        <taxon>Bacteria</taxon>
        <taxon>Bacillati</taxon>
        <taxon>Actinomycetota</taxon>
        <taxon>Actinomycetes</taxon>
        <taxon>Micrococcales</taxon>
        <taxon>Micrococcaceae</taxon>
        <taxon>Zhihengliuella</taxon>
    </lineage>
</organism>
<reference evidence="1" key="1">
    <citation type="submission" date="2020-11" db="EMBL/GenBank/DDBJ databases">
        <title>Sequencing the genomes of 1000 actinobacteria strains.</title>
        <authorList>
            <person name="Klenk H.-P."/>
        </authorList>
    </citation>
    <scope>NUCLEOTIDE SEQUENCE</scope>
    <source>
        <strain evidence="1">DSM 26152</strain>
    </source>
</reference>
<keyword evidence="2" id="KW-1185">Reference proteome</keyword>
<gene>
    <name evidence="1" type="ORF">IW252_001168</name>
</gene>
<accession>A0A931DBJ8</accession>
<comment type="caution">
    <text evidence="1">The sequence shown here is derived from an EMBL/GenBank/DDBJ whole genome shotgun (WGS) entry which is preliminary data.</text>
</comment>
<dbReference type="AlphaFoldDB" id="A0A931DBJ8"/>
<dbReference type="EMBL" id="JADOTZ010000001">
    <property type="protein sequence ID" value="MBG6084401.1"/>
    <property type="molecule type" value="Genomic_DNA"/>
</dbReference>
<evidence type="ECO:0000313" key="2">
    <source>
        <dbReference type="Proteomes" id="UP000625033"/>
    </source>
</evidence>